<dbReference type="InterPro" id="IPR005532">
    <property type="entry name" value="SUMF_dom"/>
</dbReference>
<dbReference type="InterPro" id="IPR042095">
    <property type="entry name" value="SUMF_sf"/>
</dbReference>
<reference evidence="3 4" key="1">
    <citation type="submission" date="2018-07" db="EMBL/GenBank/DDBJ databases">
        <title>Freshwater and sediment microbial communities from various areas in North America, analyzing microbe dynamics in response to fracking.</title>
        <authorList>
            <person name="Lamendella R."/>
        </authorList>
    </citation>
    <scope>NUCLEOTIDE SEQUENCE [LARGE SCALE GENOMIC DNA]</scope>
    <source>
        <strain evidence="3 4">160A</strain>
    </source>
</reference>
<evidence type="ECO:0000313" key="3">
    <source>
        <dbReference type="EMBL" id="RCW32751.1"/>
    </source>
</evidence>
<feature type="chain" id="PRO_5030056680" evidence="1">
    <location>
        <begin position="21"/>
        <end position="495"/>
    </location>
</feature>
<dbReference type="NCBIfam" id="TIGR03524">
    <property type="entry name" value="GldJ"/>
    <property type="match status" value="1"/>
</dbReference>
<dbReference type="PANTHER" id="PTHR23150:SF19">
    <property type="entry name" value="FORMYLGLYCINE-GENERATING ENZYME"/>
    <property type="match status" value="1"/>
</dbReference>
<dbReference type="AlphaFoldDB" id="A0A2T0XNN3"/>
<sequence>MRLKSRLFTPALMLGLMVLASCGGGAKKSASSTTGWEYNDPESGGFEYQANYEQETGPGLVFVEGGTFIMGSVEEDVMKRWDNSPRRVTVRSFYMDETEVRNVDYREYLFWLNRVFIDMPEVYRKALPDTLVWRRPLAYNEPMVENYLRHPAYSEYPVVGVSWLQASDYAAWRTDRVNEHILVEMGIIELDLQQSGANNFDTEAYLLGQYEGVAGKNPMEDLNPERDTRRVRPSDGIMLPRYRLPTEAEWEYAAYGLVGNSYQERLTDRRIYPWDGHTLRNPSKKERGRMMANFVRGPGDYMGMAGDLNDAGDITVPVNSYYPNDFGLYCMAGNVNEWVADVYRPLSNEDTHEFSPFRGNVFETKILDEEGYVVEKDEYGEIRYRAETDEDILDRNNYRTADNINYKDGDNQSNISMGGNWSTSEKSTENMYADSPGIMSSTISDRTRVYKGGSWRDRAYWLSPGTRRFLDERESRDDIGFRCAMTRVGTPYKVK</sequence>
<keyword evidence="3" id="KW-0449">Lipoprotein</keyword>
<comment type="caution">
    <text evidence="3">The sequence shown here is derived from an EMBL/GenBank/DDBJ whole genome shotgun (WGS) entry which is preliminary data.</text>
</comment>
<dbReference type="InterPro" id="IPR051043">
    <property type="entry name" value="Sulfatase_Mod_Factor_Kinase"/>
</dbReference>
<dbReference type="Proteomes" id="UP000252733">
    <property type="component" value="Unassembled WGS sequence"/>
</dbReference>
<feature type="domain" description="Sulfatase-modifying factor enzyme-like" evidence="2">
    <location>
        <begin position="57"/>
        <end position="350"/>
    </location>
</feature>
<keyword evidence="1" id="KW-0732">Signal</keyword>
<evidence type="ECO:0000313" key="4">
    <source>
        <dbReference type="Proteomes" id="UP000252733"/>
    </source>
</evidence>
<dbReference type="InterPro" id="IPR019865">
    <property type="entry name" value="Glid_motil-assoc_lipo_GldJ"/>
</dbReference>
<proteinExistence type="predicted"/>
<dbReference type="STRING" id="1168289.GCA_000259075_02786"/>
<evidence type="ECO:0000259" key="2">
    <source>
        <dbReference type="Pfam" id="PF03781"/>
    </source>
</evidence>
<dbReference type="PANTHER" id="PTHR23150">
    <property type="entry name" value="SULFATASE MODIFYING FACTOR 1, 2"/>
    <property type="match status" value="1"/>
</dbReference>
<gene>
    <name evidence="3" type="ORF">DFO77_11477</name>
</gene>
<dbReference type="RefSeq" id="WP_106152525.1">
    <property type="nucleotide sequence ID" value="NZ_PVTS01000005.1"/>
</dbReference>
<keyword evidence="4" id="KW-1185">Reference proteome</keyword>
<name>A0A2T0XNN3_9BACT</name>
<evidence type="ECO:0000256" key="1">
    <source>
        <dbReference type="SAM" id="SignalP"/>
    </source>
</evidence>
<accession>A0A2T0XNN3</accession>
<protein>
    <submittedName>
        <fullName evidence="3">Gliding motility-associated lipoprotein GldJ/gliding motility-associated lipoprotein GldJ,TIGR03530</fullName>
    </submittedName>
</protein>
<dbReference type="OrthoDB" id="9768004at2"/>
<dbReference type="PROSITE" id="PS51257">
    <property type="entry name" value="PROKAR_LIPOPROTEIN"/>
    <property type="match status" value="1"/>
</dbReference>
<dbReference type="Gene3D" id="3.90.1580.10">
    <property type="entry name" value="paralog of FGE (formylglycine-generating enzyme)"/>
    <property type="match status" value="1"/>
</dbReference>
<dbReference type="Pfam" id="PF03781">
    <property type="entry name" value="FGE-sulfatase"/>
    <property type="match status" value="1"/>
</dbReference>
<dbReference type="EMBL" id="QPIZ01000014">
    <property type="protein sequence ID" value="RCW32751.1"/>
    <property type="molecule type" value="Genomic_DNA"/>
</dbReference>
<organism evidence="3 4">
    <name type="scientific">Marinilabilia salmonicolor</name>
    <dbReference type="NCBI Taxonomy" id="989"/>
    <lineage>
        <taxon>Bacteria</taxon>
        <taxon>Pseudomonadati</taxon>
        <taxon>Bacteroidota</taxon>
        <taxon>Bacteroidia</taxon>
        <taxon>Marinilabiliales</taxon>
        <taxon>Marinilabiliaceae</taxon>
        <taxon>Marinilabilia</taxon>
    </lineage>
</organism>
<feature type="signal peptide" evidence="1">
    <location>
        <begin position="1"/>
        <end position="20"/>
    </location>
</feature>
<dbReference type="GO" id="GO:0120147">
    <property type="term" value="F:formylglycine-generating oxidase activity"/>
    <property type="evidence" value="ECO:0007669"/>
    <property type="project" value="TreeGrafter"/>
</dbReference>
<dbReference type="SUPFAM" id="SSF56436">
    <property type="entry name" value="C-type lectin-like"/>
    <property type="match status" value="1"/>
</dbReference>
<dbReference type="InterPro" id="IPR016187">
    <property type="entry name" value="CTDL_fold"/>
</dbReference>